<reference evidence="1 2" key="1">
    <citation type="submission" date="2019-05" db="EMBL/GenBank/DDBJ databases">
        <title>Another draft genome of Portunus trituberculatus and its Hox gene families provides insights of decapod evolution.</title>
        <authorList>
            <person name="Jeong J.-H."/>
            <person name="Song I."/>
            <person name="Kim S."/>
            <person name="Choi T."/>
            <person name="Kim D."/>
            <person name="Ryu S."/>
            <person name="Kim W."/>
        </authorList>
    </citation>
    <scope>NUCLEOTIDE SEQUENCE [LARGE SCALE GENOMIC DNA]</scope>
    <source>
        <tissue evidence="1">Muscle</tissue>
    </source>
</reference>
<name>A0A5B7IFB4_PORTR</name>
<sequence length="87" mass="9587">MPCFPRGLHSLRCRRALGKCAKCAPRISLGCSAVSASRTLILVTFVAVHRGRAHVLPERDLVKSFCLPGSVEARDVTIRERNEDEQA</sequence>
<keyword evidence="2" id="KW-1185">Reference proteome</keyword>
<protein>
    <submittedName>
        <fullName evidence="1">Uncharacterized protein</fullName>
    </submittedName>
</protein>
<accession>A0A5B7IFB4</accession>
<dbReference type="AlphaFoldDB" id="A0A5B7IFB4"/>
<dbReference type="Proteomes" id="UP000324222">
    <property type="component" value="Unassembled WGS sequence"/>
</dbReference>
<comment type="caution">
    <text evidence="1">The sequence shown here is derived from an EMBL/GenBank/DDBJ whole genome shotgun (WGS) entry which is preliminary data.</text>
</comment>
<dbReference type="EMBL" id="VSRR010060127">
    <property type="protein sequence ID" value="MPC82562.1"/>
    <property type="molecule type" value="Genomic_DNA"/>
</dbReference>
<gene>
    <name evidence="1" type="ORF">E2C01_077235</name>
</gene>
<organism evidence="1 2">
    <name type="scientific">Portunus trituberculatus</name>
    <name type="common">Swimming crab</name>
    <name type="synonym">Neptunus trituberculatus</name>
    <dbReference type="NCBI Taxonomy" id="210409"/>
    <lineage>
        <taxon>Eukaryota</taxon>
        <taxon>Metazoa</taxon>
        <taxon>Ecdysozoa</taxon>
        <taxon>Arthropoda</taxon>
        <taxon>Crustacea</taxon>
        <taxon>Multicrustacea</taxon>
        <taxon>Malacostraca</taxon>
        <taxon>Eumalacostraca</taxon>
        <taxon>Eucarida</taxon>
        <taxon>Decapoda</taxon>
        <taxon>Pleocyemata</taxon>
        <taxon>Brachyura</taxon>
        <taxon>Eubrachyura</taxon>
        <taxon>Portunoidea</taxon>
        <taxon>Portunidae</taxon>
        <taxon>Portuninae</taxon>
        <taxon>Portunus</taxon>
    </lineage>
</organism>
<evidence type="ECO:0000313" key="1">
    <source>
        <dbReference type="EMBL" id="MPC82562.1"/>
    </source>
</evidence>
<proteinExistence type="predicted"/>
<evidence type="ECO:0000313" key="2">
    <source>
        <dbReference type="Proteomes" id="UP000324222"/>
    </source>
</evidence>